<dbReference type="Proteomes" id="UP001260872">
    <property type="component" value="Unassembled WGS sequence"/>
</dbReference>
<evidence type="ECO:0000259" key="6">
    <source>
        <dbReference type="Pfam" id="PF02866"/>
    </source>
</evidence>
<evidence type="ECO:0000256" key="1">
    <source>
        <dbReference type="ARBA" id="ARBA00006054"/>
    </source>
</evidence>
<evidence type="ECO:0000259" key="5">
    <source>
        <dbReference type="Pfam" id="PF00056"/>
    </source>
</evidence>
<evidence type="ECO:0000256" key="3">
    <source>
        <dbReference type="ARBA" id="ARBA00023027"/>
    </source>
</evidence>
<dbReference type="RefSeq" id="WP_310535995.1">
    <property type="nucleotide sequence ID" value="NZ_BAAAOC010000008.1"/>
</dbReference>
<dbReference type="InterPro" id="IPR015955">
    <property type="entry name" value="Lactate_DH/Glyco_Ohase_4_C"/>
</dbReference>
<accession>A0ABU1FPM8</accession>
<dbReference type="SUPFAM" id="SSF51735">
    <property type="entry name" value="NAD(P)-binding Rossmann-fold domains"/>
    <property type="match status" value="1"/>
</dbReference>
<dbReference type="PRINTS" id="PR00086">
    <property type="entry name" value="LLDHDRGNASE"/>
</dbReference>
<protein>
    <recommendedName>
        <fullName evidence="9">Lactate dehydrogenase</fullName>
    </recommendedName>
</protein>
<feature type="domain" description="Lactate/malate dehydrogenase C-terminal" evidence="6">
    <location>
        <begin position="151"/>
        <end position="295"/>
    </location>
</feature>
<dbReference type="EMBL" id="JAVKGT010000001">
    <property type="protein sequence ID" value="MDR5710604.1"/>
    <property type="molecule type" value="Genomic_DNA"/>
</dbReference>
<dbReference type="InterPro" id="IPR001557">
    <property type="entry name" value="L-lactate/malate_DH"/>
</dbReference>
<comment type="caution">
    <text evidence="7">The sequence shown here is derived from an EMBL/GenBank/DDBJ whole genome shotgun (WGS) entry which is preliminary data.</text>
</comment>
<dbReference type="InterPro" id="IPR001236">
    <property type="entry name" value="Lactate/malate_DH_N"/>
</dbReference>
<gene>
    <name evidence="7" type="ORF">RH857_00405</name>
</gene>
<dbReference type="Gene3D" id="3.90.110.10">
    <property type="entry name" value="Lactate dehydrogenase/glycoside hydrolase, family 4, C-terminal"/>
    <property type="match status" value="1"/>
</dbReference>
<feature type="domain" description="Lactate/malate dehydrogenase N-terminal" evidence="5">
    <location>
        <begin position="6"/>
        <end position="146"/>
    </location>
</feature>
<evidence type="ECO:0000256" key="4">
    <source>
        <dbReference type="RuleBase" id="RU003369"/>
    </source>
</evidence>
<evidence type="ECO:0008006" key="9">
    <source>
        <dbReference type="Google" id="ProtNLM"/>
    </source>
</evidence>
<proteinExistence type="inferred from homology"/>
<evidence type="ECO:0000313" key="8">
    <source>
        <dbReference type="Proteomes" id="UP001260872"/>
    </source>
</evidence>
<evidence type="ECO:0000256" key="2">
    <source>
        <dbReference type="ARBA" id="ARBA00023002"/>
    </source>
</evidence>
<dbReference type="InterPro" id="IPR036291">
    <property type="entry name" value="NAD(P)-bd_dom_sf"/>
</dbReference>
<organism evidence="7 8">
    <name type="scientific">Nesterenkonia flava</name>
    <dbReference type="NCBI Taxonomy" id="469799"/>
    <lineage>
        <taxon>Bacteria</taxon>
        <taxon>Bacillati</taxon>
        <taxon>Actinomycetota</taxon>
        <taxon>Actinomycetes</taxon>
        <taxon>Micrococcales</taxon>
        <taxon>Micrococcaceae</taxon>
        <taxon>Nesterenkonia</taxon>
    </lineage>
</organism>
<name>A0ABU1FPM8_9MICC</name>
<reference evidence="8" key="1">
    <citation type="submission" date="2023-07" db="EMBL/GenBank/DDBJ databases">
        <title>Description of three actinobacteria isolated from air of manufacturing shop in a pharmaceutical factory.</title>
        <authorList>
            <person name="Zhang D.-F."/>
        </authorList>
    </citation>
    <scope>NUCLEOTIDE SEQUENCE [LARGE SCALE GENOMIC DNA]</scope>
    <source>
        <strain evidence="8">CCTCC AB 207010</strain>
    </source>
</reference>
<keyword evidence="8" id="KW-1185">Reference proteome</keyword>
<dbReference type="Gene3D" id="3.40.50.720">
    <property type="entry name" value="NAD(P)-binding Rossmann-like Domain"/>
    <property type="match status" value="1"/>
</dbReference>
<dbReference type="SUPFAM" id="SSF56327">
    <property type="entry name" value="LDH C-terminal domain-like"/>
    <property type="match status" value="1"/>
</dbReference>
<dbReference type="PANTHER" id="PTHR43128">
    <property type="entry name" value="L-2-HYDROXYCARBOXYLATE DEHYDROGENASE (NAD(P)(+))"/>
    <property type="match status" value="1"/>
</dbReference>
<dbReference type="InterPro" id="IPR022383">
    <property type="entry name" value="Lactate/malate_DH_C"/>
</dbReference>
<dbReference type="Pfam" id="PF00056">
    <property type="entry name" value="Ldh_1_N"/>
    <property type="match status" value="1"/>
</dbReference>
<dbReference type="PANTHER" id="PTHR43128:SF16">
    <property type="entry name" value="L-LACTATE DEHYDROGENASE"/>
    <property type="match status" value="1"/>
</dbReference>
<comment type="similarity">
    <text evidence="1">Belongs to the LDH/MDH superfamily. LDH family.</text>
</comment>
<dbReference type="Pfam" id="PF02866">
    <property type="entry name" value="Ldh_1_C"/>
    <property type="match status" value="1"/>
</dbReference>
<evidence type="ECO:0000313" key="7">
    <source>
        <dbReference type="EMBL" id="MDR5710604.1"/>
    </source>
</evidence>
<sequence length="307" mass="33238">MHQFSRICVIGAAGVVGSSVAAQLAAHGLGQELYLQDIRENLVEAHRIDISDAQALLGLDEPQLFVGAAPAGTADLVIVAASLPENPRADRREFLQGNAGLLRGLAPSVHEQLAPEGVVLLLSNPVDILADWMTRTLGFSETRLIGYSLNDAARFRAAVADELGMRVSHIDAMVLGEHGRGQVPVFSSVRVNGRAVEWRPAQKQRLEEHMAGWFGRYLALNSGRSSGWASGFGVMKLVRELEHGQQVITTVSTRGIPQLPETYTALPVRWSGQSMRAELPALDRGELELLRQVARSTRAAADELEST</sequence>
<dbReference type="PIRSF" id="PIRSF000102">
    <property type="entry name" value="Lac_mal_DH"/>
    <property type="match status" value="1"/>
</dbReference>
<keyword evidence="2 4" id="KW-0560">Oxidoreductase</keyword>
<keyword evidence="3" id="KW-0520">NAD</keyword>